<name>A0A840A0P4_9CAUL</name>
<organism evidence="3 4">
    <name type="scientific">Phenylobacterium haematophilum</name>
    <dbReference type="NCBI Taxonomy" id="98513"/>
    <lineage>
        <taxon>Bacteria</taxon>
        <taxon>Pseudomonadati</taxon>
        <taxon>Pseudomonadota</taxon>
        <taxon>Alphaproteobacteria</taxon>
        <taxon>Caulobacterales</taxon>
        <taxon>Caulobacteraceae</taxon>
        <taxon>Phenylobacterium</taxon>
    </lineage>
</organism>
<dbReference type="Proteomes" id="UP000530564">
    <property type="component" value="Unassembled WGS sequence"/>
</dbReference>
<dbReference type="AlphaFoldDB" id="A0A840A0P4"/>
<sequence>MTEEIIEPDLPICDPHHHLWDFPNGRYLLDELLADLGSGHKIESTVFVECGAMYSADASRLMSPVGETEFVNGVAAMSASGRYGPVRACAGIVGFADLTHADVGEALAAHIRAGGGRFRGIRHTGAWDPSDDVRNGHTNPPPGLYGREDFRRGFAQLAPNGLSFEAWQFHPQLPEVADLAANFPETAIVLDHVGGVLGIGPYAGRRDEEFARWKRDMALVAQHENVVVKLGGLGMAICGFEFHKREALPSSAELAEAWRPYVETCIELFGPRRAMFESNFPVDRVSCDYATLWNALKRLAAGASADEKALLFRDVARSTYRLDEEY</sequence>
<dbReference type="InterPro" id="IPR052350">
    <property type="entry name" value="Metallo-dep_Lactonases"/>
</dbReference>
<dbReference type="SUPFAM" id="SSF51556">
    <property type="entry name" value="Metallo-dependent hydrolases"/>
    <property type="match status" value="1"/>
</dbReference>
<dbReference type="RefSeq" id="WP_183773533.1">
    <property type="nucleotide sequence ID" value="NZ_JACIDK010000003.1"/>
</dbReference>
<proteinExistence type="inferred from homology"/>
<protein>
    <submittedName>
        <fullName evidence="3">Putative TIM-barrel fold metal-dependent hydrolase</fullName>
    </submittedName>
</protein>
<evidence type="ECO:0000313" key="3">
    <source>
        <dbReference type="EMBL" id="MBB3891968.1"/>
    </source>
</evidence>
<dbReference type="PANTHER" id="PTHR43569:SF1">
    <property type="entry name" value="BLL3371 PROTEIN"/>
    <property type="match status" value="1"/>
</dbReference>
<evidence type="ECO:0000313" key="4">
    <source>
        <dbReference type="Proteomes" id="UP000530564"/>
    </source>
</evidence>
<accession>A0A840A0P4</accession>
<gene>
    <name evidence="3" type="ORF">GGQ61_002696</name>
</gene>
<dbReference type="Gene3D" id="3.20.20.140">
    <property type="entry name" value="Metal-dependent hydrolases"/>
    <property type="match status" value="1"/>
</dbReference>
<dbReference type="GO" id="GO:0016787">
    <property type="term" value="F:hydrolase activity"/>
    <property type="evidence" value="ECO:0007669"/>
    <property type="project" value="UniProtKB-KW"/>
</dbReference>
<evidence type="ECO:0000259" key="2">
    <source>
        <dbReference type="Pfam" id="PF04909"/>
    </source>
</evidence>
<dbReference type="EMBL" id="JACIDK010000003">
    <property type="protein sequence ID" value="MBB3891968.1"/>
    <property type="molecule type" value="Genomic_DNA"/>
</dbReference>
<dbReference type="InterPro" id="IPR006680">
    <property type="entry name" value="Amidohydro-rel"/>
</dbReference>
<keyword evidence="3" id="KW-0378">Hydrolase</keyword>
<dbReference type="PANTHER" id="PTHR43569">
    <property type="entry name" value="AMIDOHYDROLASE"/>
    <property type="match status" value="1"/>
</dbReference>
<evidence type="ECO:0000256" key="1">
    <source>
        <dbReference type="ARBA" id="ARBA00038310"/>
    </source>
</evidence>
<comment type="caution">
    <text evidence="3">The sequence shown here is derived from an EMBL/GenBank/DDBJ whole genome shotgun (WGS) entry which is preliminary data.</text>
</comment>
<dbReference type="InterPro" id="IPR032466">
    <property type="entry name" value="Metal_Hydrolase"/>
</dbReference>
<reference evidence="3 4" key="1">
    <citation type="submission" date="2020-08" db="EMBL/GenBank/DDBJ databases">
        <title>Genomic Encyclopedia of Type Strains, Phase IV (KMG-IV): sequencing the most valuable type-strain genomes for metagenomic binning, comparative biology and taxonomic classification.</title>
        <authorList>
            <person name="Goeker M."/>
        </authorList>
    </citation>
    <scope>NUCLEOTIDE SEQUENCE [LARGE SCALE GENOMIC DNA]</scope>
    <source>
        <strain evidence="3 4">DSM 21793</strain>
    </source>
</reference>
<dbReference type="Pfam" id="PF04909">
    <property type="entry name" value="Amidohydro_2"/>
    <property type="match status" value="1"/>
</dbReference>
<keyword evidence="4" id="KW-1185">Reference proteome</keyword>
<comment type="similarity">
    <text evidence="1">Belongs to the metallo-dependent hydrolases superfamily.</text>
</comment>
<feature type="domain" description="Amidohydrolase-related" evidence="2">
    <location>
        <begin position="13"/>
        <end position="322"/>
    </location>
</feature>